<evidence type="ECO:0000256" key="1">
    <source>
        <dbReference type="SAM" id="MobiDB-lite"/>
    </source>
</evidence>
<dbReference type="OrthoDB" id="3460188at2"/>
<keyword evidence="5" id="KW-1185">Reference proteome</keyword>
<dbReference type="PANTHER" id="PTHR33371">
    <property type="entry name" value="INTERMEMBRANE PHOSPHOLIPID TRANSPORT SYSTEM BINDING PROTEIN MLAD-RELATED"/>
    <property type="match status" value="1"/>
</dbReference>
<reference evidence="4 5" key="2">
    <citation type="submission" date="2019-08" db="EMBL/GenBank/DDBJ databases">
        <title>Amycolatopsis acidicola sp. nov., isolated from peat swamp forest soil.</title>
        <authorList>
            <person name="Srisuk N."/>
        </authorList>
    </citation>
    <scope>NUCLEOTIDE SEQUENCE [LARGE SCALE GENOMIC DNA]</scope>
    <source>
        <strain evidence="4 5">TBRC 6029</strain>
    </source>
</reference>
<dbReference type="GO" id="GO:0005576">
    <property type="term" value="C:extracellular region"/>
    <property type="evidence" value="ECO:0007669"/>
    <property type="project" value="TreeGrafter"/>
</dbReference>
<dbReference type="Pfam" id="PF11887">
    <property type="entry name" value="Mce4_CUP1"/>
    <property type="match status" value="1"/>
</dbReference>
<feature type="compositionally biased region" description="Low complexity" evidence="1">
    <location>
        <begin position="336"/>
        <end position="350"/>
    </location>
</feature>
<feature type="domain" description="Mammalian cell entry C-terminal" evidence="3">
    <location>
        <begin position="122"/>
        <end position="334"/>
    </location>
</feature>
<reference evidence="4 5" key="1">
    <citation type="submission" date="2019-07" db="EMBL/GenBank/DDBJ databases">
        <authorList>
            <person name="Duangmal K."/>
            <person name="Teo W.F.A."/>
        </authorList>
    </citation>
    <scope>NUCLEOTIDE SEQUENCE [LARGE SCALE GENOMIC DNA]</scope>
    <source>
        <strain evidence="4 5">TBRC 6029</strain>
    </source>
</reference>
<dbReference type="AlphaFoldDB" id="A0A558D5I6"/>
<accession>A0A558D5I6</accession>
<evidence type="ECO:0000259" key="3">
    <source>
        <dbReference type="Pfam" id="PF11887"/>
    </source>
</evidence>
<dbReference type="NCBIfam" id="TIGR00996">
    <property type="entry name" value="Mtu_fam_mce"/>
    <property type="match status" value="1"/>
</dbReference>
<dbReference type="InterPro" id="IPR024516">
    <property type="entry name" value="Mce_C"/>
</dbReference>
<dbReference type="GO" id="GO:0051701">
    <property type="term" value="P:biological process involved in interaction with host"/>
    <property type="evidence" value="ECO:0007669"/>
    <property type="project" value="TreeGrafter"/>
</dbReference>
<feature type="region of interest" description="Disordered" evidence="1">
    <location>
        <begin position="321"/>
        <end position="350"/>
    </location>
</feature>
<evidence type="ECO:0000313" key="5">
    <source>
        <dbReference type="Proteomes" id="UP000320011"/>
    </source>
</evidence>
<protein>
    <submittedName>
        <fullName evidence="4">MCE family protein</fullName>
    </submittedName>
</protein>
<dbReference type="InterPro" id="IPR005693">
    <property type="entry name" value="Mce"/>
</dbReference>
<organism evidence="4 5">
    <name type="scientific">Amycolatopsis rhizosphaerae</name>
    <dbReference type="NCBI Taxonomy" id="2053003"/>
    <lineage>
        <taxon>Bacteria</taxon>
        <taxon>Bacillati</taxon>
        <taxon>Actinomycetota</taxon>
        <taxon>Actinomycetes</taxon>
        <taxon>Pseudonocardiales</taxon>
        <taxon>Pseudonocardiaceae</taxon>
        <taxon>Amycolatopsis</taxon>
    </lineage>
</organism>
<dbReference type="Pfam" id="PF02470">
    <property type="entry name" value="MlaD"/>
    <property type="match status" value="1"/>
</dbReference>
<dbReference type="RefSeq" id="WP_144586789.1">
    <property type="nucleotide sequence ID" value="NZ_VJWX01000055.1"/>
</dbReference>
<name>A0A558D5I6_9PSEU</name>
<dbReference type="PANTHER" id="PTHR33371:SF19">
    <property type="entry name" value="MCE-FAMILY PROTEIN MCE4A"/>
    <property type="match status" value="1"/>
</dbReference>
<dbReference type="InterPro" id="IPR052336">
    <property type="entry name" value="MlaD_Phospholipid_Transporter"/>
</dbReference>
<comment type="caution">
    <text evidence="4">The sequence shown here is derived from an EMBL/GenBank/DDBJ whole genome shotgun (WGS) entry which is preliminary data.</text>
</comment>
<evidence type="ECO:0000259" key="2">
    <source>
        <dbReference type="Pfam" id="PF02470"/>
    </source>
</evidence>
<feature type="domain" description="Mce/MlaD" evidence="2">
    <location>
        <begin position="41"/>
        <end position="115"/>
    </location>
</feature>
<evidence type="ECO:0000313" key="4">
    <source>
        <dbReference type="EMBL" id="TVT56286.1"/>
    </source>
</evidence>
<gene>
    <name evidence="4" type="ORF">FNH05_08555</name>
</gene>
<sequence length="391" mass="40635">MSERGRRWRYQALGLVFLVLLAVLGWLAVAGYQKRFTPVVSVVLLADRAGTQLKANADVKVRGVLVGSVREVKVQPGGVEVGLALDPGQAAGIPGNVSARLLPKTLFGQRYVSLVLPERPAGPIAAGTVIRQDHSKPAVEVETALRDLLPVLQAVQPQKLAGTLGAIAQALDGRGRSLGETLVTLKDYLAQLNPELPQLRGAISKLADTAEAYTAAAPDIVDALDDLRTTAGTLTRQRGDLADLFASVTATANDATRFLNDSGHTLVALSSESLPTLRLFAEYAPEFPCLAEAAARLKPKVDKVLGAGTAEPGLHVEIKVRQPPKGPAVPPGGRGPQCASGGSPAPAGAPAGQQLITELLAGAEGVTPQEIPGWAGLLAGPVLRGTEVTLR</sequence>
<dbReference type="Proteomes" id="UP000320011">
    <property type="component" value="Unassembled WGS sequence"/>
</dbReference>
<proteinExistence type="predicted"/>
<dbReference type="InterPro" id="IPR003399">
    <property type="entry name" value="Mce/MlaD"/>
</dbReference>
<dbReference type="EMBL" id="VJWX01000055">
    <property type="protein sequence ID" value="TVT56286.1"/>
    <property type="molecule type" value="Genomic_DNA"/>
</dbReference>